<dbReference type="EMBL" id="CAADRA010005227">
    <property type="protein sequence ID" value="VFT87300.1"/>
    <property type="molecule type" value="Genomic_DNA"/>
</dbReference>
<dbReference type="PANTHER" id="PTHR24114:SF50">
    <property type="entry name" value="RNI-LIKE PROTEIN"/>
    <property type="match status" value="1"/>
</dbReference>
<evidence type="ECO:0000256" key="1">
    <source>
        <dbReference type="SAM" id="MobiDB-lite"/>
    </source>
</evidence>
<dbReference type="AlphaFoldDB" id="A0A485KQA8"/>
<organism evidence="3 4">
    <name type="scientific">Aphanomyces stellatus</name>
    <dbReference type="NCBI Taxonomy" id="120398"/>
    <lineage>
        <taxon>Eukaryota</taxon>
        <taxon>Sar</taxon>
        <taxon>Stramenopiles</taxon>
        <taxon>Oomycota</taxon>
        <taxon>Saprolegniomycetes</taxon>
        <taxon>Saprolegniales</taxon>
        <taxon>Verrucalvaceae</taxon>
        <taxon>Aphanomyces</taxon>
    </lineage>
</organism>
<dbReference type="SUPFAM" id="SSF52047">
    <property type="entry name" value="RNI-like"/>
    <property type="match status" value="1"/>
</dbReference>
<evidence type="ECO:0000313" key="4">
    <source>
        <dbReference type="Proteomes" id="UP000332933"/>
    </source>
</evidence>
<name>A0A485KQA8_9STRA</name>
<dbReference type="SMART" id="SM00368">
    <property type="entry name" value="LRR_RI"/>
    <property type="match status" value="8"/>
</dbReference>
<evidence type="ECO:0000313" key="2">
    <source>
        <dbReference type="EMBL" id="KAF0698975.1"/>
    </source>
</evidence>
<reference evidence="2" key="2">
    <citation type="submission" date="2019-06" db="EMBL/GenBank/DDBJ databases">
        <title>Genomics analysis of Aphanomyces spp. identifies a new class of oomycete effector associated with host adaptation.</title>
        <authorList>
            <person name="Gaulin E."/>
        </authorList>
    </citation>
    <scope>NUCLEOTIDE SEQUENCE</scope>
    <source>
        <strain evidence="2">CBS 578.67</strain>
    </source>
</reference>
<dbReference type="Pfam" id="PF13516">
    <property type="entry name" value="LRR_6"/>
    <property type="match status" value="4"/>
</dbReference>
<protein>
    <submittedName>
        <fullName evidence="3">Aste57867_10426 protein</fullName>
    </submittedName>
</protein>
<dbReference type="InterPro" id="IPR052394">
    <property type="entry name" value="LRR-containing"/>
</dbReference>
<keyword evidence="4" id="KW-1185">Reference proteome</keyword>
<dbReference type="InterPro" id="IPR001611">
    <property type="entry name" value="Leu-rich_rpt"/>
</dbReference>
<evidence type="ECO:0000313" key="3">
    <source>
        <dbReference type="EMBL" id="VFT87300.1"/>
    </source>
</evidence>
<dbReference type="InterPro" id="IPR032675">
    <property type="entry name" value="LRR_dom_sf"/>
</dbReference>
<dbReference type="Proteomes" id="UP000332933">
    <property type="component" value="Unassembled WGS sequence"/>
</dbReference>
<dbReference type="EMBL" id="VJMH01005206">
    <property type="protein sequence ID" value="KAF0698975.1"/>
    <property type="molecule type" value="Genomic_DNA"/>
</dbReference>
<feature type="region of interest" description="Disordered" evidence="1">
    <location>
        <begin position="521"/>
        <end position="540"/>
    </location>
</feature>
<gene>
    <name evidence="3" type="primary">Aste57867_10426</name>
    <name evidence="2" type="ORF">As57867_010386</name>
    <name evidence="3" type="ORF">ASTE57867_10426</name>
</gene>
<reference evidence="3 4" key="1">
    <citation type="submission" date="2019-03" db="EMBL/GenBank/DDBJ databases">
        <authorList>
            <person name="Gaulin E."/>
            <person name="Dumas B."/>
        </authorList>
    </citation>
    <scope>NUCLEOTIDE SEQUENCE [LARGE SCALE GENOMIC DNA]</scope>
    <source>
        <strain evidence="3">CBS 568.67</strain>
    </source>
</reference>
<dbReference type="PANTHER" id="PTHR24114">
    <property type="entry name" value="LEUCINE RICH REPEAT FAMILY PROTEIN"/>
    <property type="match status" value="1"/>
</dbReference>
<dbReference type="OrthoDB" id="333024at2759"/>
<accession>A0A485KQA8</accession>
<sequence>MISVKASLRDVIREALEVLEFREVVFRDPHTNQWQGSLEHDDVIATGFGDVSYVSLRKEDGVVIGSHDFGPAFLQGLCIEINEAGQYHLANRAKVPPPPPPKGMSSMTDDEIGSLDFGDDVDAPPTPRGGKQTQLDLRGCFVQAKDMPLLCDPLAGNYFVLVLNLSGNHLNDDSASLLATALSANGALLDLILAYNTITATGSLALARALSLNRCLRRLDLAHNRIGSTGLHGWLTLKQNRALVDLFLSHNPDILDDGGVEVLRALSNEPLTLHEKAKLELLQKSQTHAYLPHLTDAPANTSIHALYLSEVGLSLLSAQRLALVLTAPTAILVTLDISMNGFADGCHLVVAAALAANQSLTSLNYAANPMTDTAADAMAASVAKHPALRSANFSSCFHGPVVGTYVGEILRATRTVTSLDVSGGNFEPPGITALCKAVGENVSLERLELTSSGFKSDAVVAVLAQALEKNTTLTSLHLGYNKITLRGCKLLKDAMHANKTCRLTDETLLLEGNSGVKSKTGNVVIQGGSLSPTKPNQYNK</sequence>
<proteinExistence type="predicted"/>
<feature type="region of interest" description="Disordered" evidence="1">
    <location>
        <begin position="91"/>
        <end position="111"/>
    </location>
</feature>
<dbReference type="Gene3D" id="3.80.10.10">
    <property type="entry name" value="Ribonuclease Inhibitor"/>
    <property type="match status" value="3"/>
</dbReference>